<comment type="caution">
    <text evidence="1">The sequence shown here is derived from an EMBL/GenBank/DDBJ whole genome shotgun (WGS) entry which is preliminary data.</text>
</comment>
<gene>
    <name evidence="1" type="ORF">FOXYS1_15726</name>
</gene>
<dbReference type="Proteomes" id="UP000558688">
    <property type="component" value="Unassembled WGS sequence"/>
</dbReference>
<feature type="non-terminal residue" evidence="1">
    <location>
        <position position="1"/>
    </location>
</feature>
<evidence type="ECO:0000313" key="1">
    <source>
        <dbReference type="EMBL" id="KAF5234001.1"/>
    </source>
</evidence>
<protein>
    <submittedName>
        <fullName evidence="1">Uncharacterized protein</fullName>
    </submittedName>
</protein>
<evidence type="ECO:0000313" key="2">
    <source>
        <dbReference type="Proteomes" id="UP000558688"/>
    </source>
</evidence>
<dbReference type="AlphaFoldDB" id="A0A8H4YTZ3"/>
<accession>A0A8H4YTZ3</accession>
<reference evidence="1" key="1">
    <citation type="submission" date="2020-02" db="EMBL/GenBank/DDBJ databases">
        <title>Identification and distribution of gene clusters putatively required for synthesis of sphingolipid metabolism inhibitors in phylogenetically diverse species of the filamentous fungus Fusarium.</title>
        <authorList>
            <person name="Kim H.-S."/>
            <person name="Busman M."/>
            <person name="Brown D.W."/>
            <person name="Divon H."/>
            <person name="Uhlig S."/>
            <person name="Proctor R.H."/>
        </authorList>
    </citation>
    <scope>NUCLEOTIDE SEQUENCE [LARGE SCALE GENOMIC DNA]</scope>
    <source>
        <strain evidence="1">NRRL 39464</strain>
    </source>
</reference>
<organism evidence="1 2">
    <name type="scientific">Fusarium oxysporum</name>
    <name type="common">Fusarium vascular wilt</name>
    <dbReference type="NCBI Taxonomy" id="5507"/>
    <lineage>
        <taxon>Eukaryota</taxon>
        <taxon>Fungi</taxon>
        <taxon>Dikarya</taxon>
        <taxon>Ascomycota</taxon>
        <taxon>Pezizomycotina</taxon>
        <taxon>Sordariomycetes</taxon>
        <taxon>Hypocreomycetidae</taxon>
        <taxon>Hypocreales</taxon>
        <taxon>Nectriaceae</taxon>
        <taxon>Fusarium</taxon>
        <taxon>Fusarium oxysporum species complex</taxon>
    </lineage>
</organism>
<proteinExistence type="predicted"/>
<dbReference type="EMBL" id="JAAFOW010004389">
    <property type="protein sequence ID" value="KAF5234001.1"/>
    <property type="molecule type" value="Genomic_DNA"/>
</dbReference>
<name>A0A8H4YTZ3_FUSOX</name>
<sequence length="307" mass="34548">QYFTRDTSCYAQNGPTTSPVPLYQGVDAQRVARNSGRNRSSSPISEATSDYGFAPFDAAGVDSCSVSSNRPSKENPSLPIDLADRMHVYPPHLRFFVDALRAQETRRGLEFLESQTATYECIFQTFFSVECHCSGSHDNHDHTQAHTLRERAQLLQSLLPPLNTIFDERFAHGAANYLHQWKAFLSDEPVETLSFHKTEASLEHGPVHIERRWDVDSIWVGPKSLQAVRKPGIFRLSFMPPFKRNLSTDQVIRPHGLDLATTRHILFGIIIPAALSSISDSLRQELPGSFDIAYAKSRSFQEMPTKS</sequence>